<comment type="caution">
    <text evidence="3">The sequence shown here is derived from an EMBL/GenBank/DDBJ whole genome shotgun (WGS) entry which is preliminary data.</text>
</comment>
<accession>A0A1R1PWZ7</accession>
<evidence type="ECO:0000256" key="1">
    <source>
        <dbReference type="SAM" id="MobiDB-lite"/>
    </source>
</evidence>
<keyword evidence="4" id="KW-1185">Reference proteome</keyword>
<dbReference type="Proteomes" id="UP000188320">
    <property type="component" value="Unassembled WGS sequence"/>
</dbReference>
<protein>
    <submittedName>
        <fullName evidence="3">Uncharacterized protein</fullName>
    </submittedName>
</protein>
<sequence length="270" mass="27904">MFSKLNLGVLVTLFATGVYSHMAMIKPCPRLSPNNSLCPAGDPVDYDIAKPIGTSSGVGQPLCKTDKKSSKNVETWTAGSTVTVKFQPGGAAHSGGHCQFALSYDGGKTFVVLKDVLRYCFFKGQTSGNNAEVLSYDIPLPSNLPSSNSAVFAWTWINASGNREYYMNCADIAIKGVDGGSYTGKKLLIANYGPGTPVVAEFNGNYENGVDLLNSRPSITVNAGGASPPPAGSSTSASTKAATSTPVSPSKSTSSPGTSASAECCACPCK</sequence>
<proteinExistence type="predicted"/>
<evidence type="ECO:0000313" key="4">
    <source>
        <dbReference type="Proteomes" id="UP000188320"/>
    </source>
</evidence>
<evidence type="ECO:0000256" key="2">
    <source>
        <dbReference type="SAM" id="SignalP"/>
    </source>
</evidence>
<evidence type="ECO:0000313" key="3">
    <source>
        <dbReference type="EMBL" id="OMH85500.1"/>
    </source>
</evidence>
<dbReference type="PANTHER" id="PTHR36182:SF1">
    <property type="entry name" value="PROTEIN, PUTATIVE (AFU_ORTHOLOGUE AFUA_6G10930)-RELATED"/>
    <property type="match status" value="1"/>
</dbReference>
<feature type="signal peptide" evidence="2">
    <location>
        <begin position="1"/>
        <end position="20"/>
    </location>
</feature>
<name>A0A1R1PWZ7_ZANCU</name>
<feature type="region of interest" description="Disordered" evidence="1">
    <location>
        <begin position="221"/>
        <end position="270"/>
    </location>
</feature>
<reference evidence="4" key="1">
    <citation type="submission" date="2017-01" db="EMBL/GenBank/DDBJ databases">
        <authorList>
            <person name="Wang Y."/>
            <person name="White M."/>
            <person name="Kvist S."/>
            <person name="Moncalvo J.-M."/>
        </authorList>
    </citation>
    <scope>NUCLEOTIDE SEQUENCE [LARGE SCALE GENOMIC DNA]</scope>
    <source>
        <strain evidence="4">COL-18-3</strain>
    </source>
</reference>
<dbReference type="PANTHER" id="PTHR36182">
    <property type="entry name" value="PROTEIN, PUTATIVE (AFU_ORTHOLOGUE AFUA_6G10930)-RELATED"/>
    <property type="match status" value="1"/>
</dbReference>
<feature type="compositionally biased region" description="Low complexity" evidence="1">
    <location>
        <begin position="232"/>
        <end position="262"/>
    </location>
</feature>
<keyword evidence="2" id="KW-0732">Signal</keyword>
<feature type="chain" id="PRO_5012932546" evidence="2">
    <location>
        <begin position="21"/>
        <end position="270"/>
    </location>
</feature>
<dbReference type="OrthoDB" id="2342176at2759"/>
<dbReference type="EMBL" id="LSSK01000075">
    <property type="protein sequence ID" value="OMH85500.1"/>
    <property type="molecule type" value="Genomic_DNA"/>
</dbReference>
<gene>
    <name evidence="3" type="ORF">AX774_g951</name>
</gene>
<dbReference type="AlphaFoldDB" id="A0A1R1PWZ7"/>
<organism evidence="3 4">
    <name type="scientific">Zancudomyces culisetae</name>
    <name type="common">Gut fungus</name>
    <name type="synonym">Smittium culisetae</name>
    <dbReference type="NCBI Taxonomy" id="1213189"/>
    <lineage>
        <taxon>Eukaryota</taxon>
        <taxon>Fungi</taxon>
        <taxon>Fungi incertae sedis</taxon>
        <taxon>Zoopagomycota</taxon>
        <taxon>Kickxellomycotina</taxon>
        <taxon>Harpellomycetes</taxon>
        <taxon>Harpellales</taxon>
        <taxon>Legeriomycetaceae</taxon>
        <taxon>Zancudomyces</taxon>
    </lineage>
</organism>
<dbReference type="Gene3D" id="2.70.50.70">
    <property type="match status" value="1"/>
</dbReference>